<dbReference type="InterPro" id="IPR003362">
    <property type="entry name" value="Bact_transf"/>
</dbReference>
<dbReference type="EC" id="2.7.8.40" evidence="5"/>
<evidence type="ECO:0000313" key="5">
    <source>
        <dbReference type="EMBL" id="QEG36047.1"/>
    </source>
</evidence>
<keyword evidence="6" id="KW-1185">Reference proteome</keyword>
<feature type="region of interest" description="Disordered" evidence="2">
    <location>
        <begin position="284"/>
        <end position="307"/>
    </location>
</feature>
<evidence type="ECO:0000259" key="4">
    <source>
        <dbReference type="Pfam" id="PF02397"/>
    </source>
</evidence>
<dbReference type="Proteomes" id="UP000323917">
    <property type="component" value="Chromosome"/>
</dbReference>
<reference evidence="5 6" key="1">
    <citation type="submission" date="2019-08" db="EMBL/GenBank/DDBJ databases">
        <title>Deep-cultivation of Planctomycetes and their phenomic and genomic characterization uncovers novel biology.</title>
        <authorList>
            <person name="Wiegand S."/>
            <person name="Jogler M."/>
            <person name="Boedeker C."/>
            <person name="Pinto D."/>
            <person name="Vollmers J."/>
            <person name="Rivas-Marin E."/>
            <person name="Kohn T."/>
            <person name="Peeters S.H."/>
            <person name="Heuer A."/>
            <person name="Rast P."/>
            <person name="Oberbeckmann S."/>
            <person name="Bunk B."/>
            <person name="Jeske O."/>
            <person name="Meyerdierks A."/>
            <person name="Storesund J.E."/>
            <person name="Kallscheuer N."/>
            <person name="Luecker S."/>
            <person name="Lage O.M."/>
            <person name="Pohl T."/>
            <person name="Merkel B.J."/>
            <person name="Hornburger P."/>
            <person name="Mueller R.-W."/>
            <person name="Bruemmer F."/>
            <person name="Labrenz M."/>
            <person name="Spormann A.M."/>
            <person name="Op den Camp H."/>
            <person name="Overmann J."/>
            <person name="Amann R."/>
            <person name="Jetten M.S.M."/>
            <person name="Mascher T."/>
            <person name="Medema M.H."/>
            <person name="Devos D.P."/>
            <person name="Kaster A.-K."/>
            <person name="Ovreas L."/>
            <person name="Rohde M."/>
            <person name="Galperin M.Y."/>
            <person name="Jogler C."/>
        </authorList>
    </citation>
    <scope>NUCLEOTIDE SEQUENCE [LARGE SCALE GENOMIC DNA]</scope>
    <source>
        <strain evidence="5 6">Pr1d</strain>
    </source>
</reference>
<dbReference type="PANTHER" id="PTHR30576">
    <property type="entry name" value="COLANIC BIOSYNTHESIS UDP-GLUCOSE LIPID CARRIER TRANSFERASE"/>
    <property type="match status" value="1"/>
</dbReference>
<evidence type="ECO:0000256" key="1">
    <source>
        <dbReference type="ARBA" id="ARBA00006464"/>
    </source>
</evidence>
<dbReference type="EMBL" id="CP042913">
    <property type="protein sequence ID" value="QEG36047.1"/>
    <property type="molecule type" value="Genomic_DNA"/>
</dbReference>
<organism evidence="5 6">
    <name type="scientific">Bythopirellula goksoeyrii</name>
    <dbReference type="NCBI Taxonomy" id="1400387"/>
    <lineage>
        <taxon>Bacteria</taxon>
        <taxon>Pseudomonadati</taxon>
        <taxon>Planctomycetota</taxon>
        <taxon>Planctomycetia</taxon>
        <taxon>Pirellulales</taxon>
        <taxon>Lacipirellulaceae</taxon>
        <taxon>Bythopirellula</taxon>
    </lineage>
</organism>
<feature type="compositionally biased region" description="Basic and acidic residues" evidence="2">
    <location>
        <begin position="284"/>
        <end position="297"/>
    </location>
</feature>
<keyword evidence="3" id="KW-1133">Transmembrane helix</keyword>
<dbReference type="PANTHER" id="PTHR30576:SF0">
    <property type="entry name" value="UNDECAPRENYL-PHOSPHATE N-ACETYLGALACTOSAMINYL 1-PHOSPHATE TRANSFERASE-RELATED"/>
    <property type="match status" value="1"/>
</dbReference>
<accession>A0A5B9QAN0</accession>
<feature type="domain" description="Bacterial sugar transferase" evidence="4">
    <location>
        <begin position="42"/>
        <end position="220"/>
    </location>
</feature>
<name>A0A5B9QAN0_9BACT</name>
<keyword evidence="5" id="KW-0808">Transferase</keyword>
<protein>
    <submittedName>
        <fullName evidence="5">UDP-N-acetylgalactosamine-undecaprenyl-phosphate N-acetylgalactosaminephosphotransferase</fullName>
        <ecNumber evidence="5">2.7.8.40</ecNumber>
    </submittedName>
</protein>
<dbReference type="RefSeq" id="WP_148074464.1">
    <property type="nucleotide sequence ID" value="NZ_CP042913.1"/>
</dbReference>
<feature type="transmembrane region" description="Helical" evidence="3">
    <location>
        <begin position="38"/>
        <end position="62"/>
    </location>
</feature>
<dbReference type="OrthoDB" id="9766874at2"/>
<dbReference type="AlphaFoldDB" id="A0A5B9QAN0"/>
<dbReference type="GO" id="GO:0016780">
    <property type="term" value="F:phosphotransferase activity, for other substituted phosphate groups"/>
    <property type="evidence" value="ECO:0007669"/>
    <property type="project" value="TreeGrafter"/>
</dbReference>
<evidence type="ECO:0000256" key="3">
    <source>
        <dbReference type="SAM" id="Phobius"/>
    </source>
</evidence>
<proteinExistence type="inferred from homology"/>
<dbReference type="KEGG" id="bgok:Pr1d_33560"/>
<gene>
    <name evidence="5" type="primary">wecA</name>
    <name evidence="5" type="ORF">Pr1d_33560</name>
</gene>
<dbReference type="Pfam" id="PF02397">
    <property type="entry name" value="Bac_transf"/>
    <property type="match status" value="1"/>
</dbReference>
<evidence type="ECO:0000256" key="2">
    <source>
        <dbReference type="SAM" id="MobiDB-lite"/>
    </source>
</evidence>
<keyword evidence="3" id="KW-0812">Transmembrane</keyword>
<sequence length="307" mass="34568">MSSVMEATHSKRQTEKKPAETWACQELTVPAYFTKKVLWMRLLGACLLVLFSPLILLCMLLVKLTSAGPALLRQTRLGKDDQPFEILKIRSMYRNAEHLAGPVLCQPRDSRITPVGKVLRFLHLDELPQLINVARGEMCLIGPRPERPEIIEKHQLLEKVPGFAERTKVLPGVTGLAQINLSADVSAECVIPKVKLDREYITTANMWLDLRILLCTFLRMAGIRHGHAAKFFHLNRSVELGQASKWILGNGCEEETSSNVHGRKVLSYAFATADEDNLGADLNSEKLLKRSRPERNDSPISLPRYPR</sequence>
<evidence type="ECO:0000313" key="6">
    <source>
        <dbReference type="Proteomes" id="UP000323917"/>
    </source>
</evidence>
<comment type="similarity">
    <text evidence="1">Belongs to the bacterial sugar transferase family.</text>
</comment>
<keyword evidence="3" id="KW-0472">Membrane</keyword>